<comment type="caution">
    <text evidence="1">The sequence shown here is derived from an EMBL/GenBank/DDBJ whole genome shotgun (WGS) entry which is preliminary data.</text>
</comment>
<gene>
    <name evidence="1" type="ORF">BLEM_2297</name>
</gene>
<accession>A0A261FJD9</accession>
<dbReference type="OrthoDB" id="4549550at2"/>
<dbReference type="EMBL" id="MWWX01000024">
    <property type="protein sequence ID" value="OZG59262.1"/>
    <property type="molecule type" value="Genomic_DNA"/>
</dbReference>
<dbReference type="RefSeq" id="WP_072726212.1">
    <property type="nucleotide sequence ID" value="NZ_BDIS01000019.1"/>
</dbReference>
<protein>
    <submittedName>
        <fullName evidence="1">Uncharacterized protein</fullName>
    </submittedName>
</protein>
<reference evidence="1 2" key="1">
    <citation type="journal article" date="2017" name="BMC Genomics">
        <title>Comparative genomic and phylogenomic analyses of the Bifidobacteriaceae family.</title>
        <authorList>
            <person name="Lugli G.A."/>
            <person name="Milani C."/>
            <person name="Turroni F."/>
            <person name="Duranti S."/>
            <person name="Mancabelli L."/>
            <person name="Mangifesta M."/>
            <person name="Ferrario C."/>
            <person name="Modesto M."/>
            <person name="Mattarelli P."/>
            <person name="Jiri K."/>
            <person name="van Sinderen D."/>
            <person name="Ventura M."/>
        </authorList>
    </citation>
    <scope>NUCLEOTIDE SEQUENCE [LARGE SCALE GENOMIC DNA]</scope>
    <source>
        <strain evidence="1 2">DSM 28807</strain>
    </source>
</reference>
<dbReference type="AlphaFoldDB" id="A0A261FJD9"/>
<dbReference type="STRING" id="1603886.GCA_001895165_01556"/>
<evidence type="ECO:0000313" key="1">
    <source>
        <dbReference type="EMBL" id="OZG59262.1"/>
    </source>
</evidence>
<organism evidence="1 2">
    <name type="scientific">Bifidobacterium lemurum</name>
    <dbReference type="NCBI Taxonomy" id="1603886"/>
    <lineage>
        <taxon>Bacteria</taxon>
        <taxon>Bacillati</taxon>
        <taxon>Actinomycetota</taxon>
        <taxon>Actinomycetes</taxon>
        <taxon>Bifidobacteriales</taxon>
        <taxon>Bifidobacteriaceae</taxon>
        <taxon>Bifidobacterium</taxon>
    </lineage>
</organism>
<sequence length="159" mass="17088">MGEQPEPSGLTGLIPAFDARPTRRVWLVAAHGGAGCTTIRRSAMDFYADAGRALPLSVDPAEPSRIVLCAMCTGRGLESLRGLLAEWDAGRFGPTRLLGVAVTMPHARTPRQLRKGCLLVGSAAPALWRLPYIGGLDLDGFPDKYPAAYRRMTADLENL</sequence>
<proteinExistence type="predicted"/>
<dbReference type="Proteomes" id="UP000216352">
    <property type="component" value="Unassembled WGS sequence"/>
</dbReference>
<evidence type="ECO:0000313" key="2">
    <source>
        <dbReference type="Proteomes" id="UP000216352"/>
    </source>
</evidence>
<name>A0A261FJD9_9BIFI</name>
<keyword evidence="2" id="KW-1185">Reference proteome</keyword>